<accession>A0A7Y9NL11</accession>
<dbReference type="GO" id="GO:0051301">
    <property type="term" value="P:cell division"/>
    <property type="evidence" value="ECO:0007669"/>
    <property type="project" value="UniProtKB-KW"/>
</dbReference>
<comment type="caution">
    <text evidence="9">The sequence shown here is derived from an EMBL/GenBank/DDBJ whole genome shotgun (WGS) entry which is preliminary data.</text>
</comment>
<dbReference type="GO" id="GO:0071555">
    <property type="term" value="P:cell wall organization"/>
    <property type="evidence" value="ECO:0007669"/>
    <property type="project" value="TreeGrafter"/>
</dbReference>
<dbReference type="GO" id="GO:0046677">
    <property type="term" value="P:response to antibiotic"/>
    <property type="evidence" value="ECO:0007669"/>
    <property type="project" value="UniProtKB-KW"/>
</dbReference>
<dbReference type="AlphaFoldDB" id="A0A7Y9NL11"/>
<evidence type="ECO:0000256" key="2">
    <source>
        <dbReference type="ARBA" id="ARBA00007898"/>
    </source>
</evidence>
<dbReference type="Pfam" id="PF00905">
    <property type="entry name" value="Transpeptidase"/>
    <property type="match status" value="1"/>
</dbReference>
<evidence type="ECO:0000313" key="10">
    <source>
        <dbReference type="Proteomes" id="UP000534186"/>
    </source>
</evidence>
<feature type="domain" description="Penicillin-binding protein transpeptidase" evidence="8">
    <location>
        <begin position="123"/>
        <end position="371"/>
    </location>
</feature>
<comment type="catalytic activity">
    <reaction evidence="1">
        <text>a beta-lactam + H2O = a substituted beta-amino acid</text>
        <dbReference type="Rhea" id="RHEA:20401"/>
        <dbReference type="ChEBI" id="CHEBI:15377"/>
        <dbReference type="ChEBI" id="CHEBI:35627"/>
        <dbReference type="ChEBI" id="CHEBI:140347"/>
        <dbReference type="EC" id="3.5.2.6"/>
    </reaction>
</comment>
<feature type="chain" id="PRO_5030631851" description="beta-lactamase" evidence="7">
    <location>
        <begin position="22"/>
        <end position="411"/>
    </location>
</feature>
<keyword evidence="4 7" id="KW-0732">Signal</keyword>
<dbReference type="PANTHER" id="PTHR30627">
    <property type="entry name" value="PEPTIDOGLYCAN D,D-TRANSPEPTIDASE"/>
    <property type="match status" value="1"/>
</dbReference>
<dbReference type="PANTHER" id="PTHR30627:SF6">
    <property type="entry name" value="BETA-LACTAMASE YBXI-RELATED"/>
    <property type="match status" value="1"/>
</dbReference>
<protein>
    <recommendedName>
        <fullName evidence="3">beta-lactamase</fullName>
        <ecNumber evidence="3">3.5.2.6</ecNumber>
    </recommendedName>
</protein>
<evidence type="ECO:0000256" key="7">
    <source>
        <dbReference type="SAM" id="SignalP"/>
    </source>
</evidence>
<name>A0A7Y9NL11_9BACT</name>
<keyword evidence="5" id="KW-0378">Hydrolase</keyword>
<dbReference type="GO" id="GO:0008800">
    <property type="term" value="F:beta-lactamase activity"/>
    <property type="evidence" value="ECO:0007669"/>
    <property type="project" value="UniProtKB-EC"/>
</dbReference>
<keyword evidence="9" id="KW-0132">Cell division</keyword>
<dbReference type="GO" id="GO:0008658">
    <property type="term" value="F:penicillin binding"/>
    <property type="evidence" value="ECO:0007669"/>
    <property type="project" value="InterPro"/>
</dbReference>
<evidence type="ECO:0000256" key="5">
    <source>
        <dbReference type="ARBA" id="ARBA00022801"/>
    </source>
</evidence>
<feature type="signal peptide" evidence="7">
    <location>
        <begin position="1"/>
        <end position="21"/>
    </location>
</feature>
<dbReference type="Proteomes" id="UP000534186">
    <property type="component" value="Unassembled WGS sequence"/>
</dbReference>
<dbReference type="InterPro" id="IPR001460">
    <property type="entry name" value="PCN-bd_Tpept"/>
</dbReference>
<organism evidence="9 10">
    <name type="scientific">Tunturiibacter lichenicola</name>
    <dbReference type="NCBI Taxonomy" id="2051959"/>
    <lineage>
        <taxon>Bacteria</taxon>
        <taxon>Pseudomonadati</taxon>
        <taxon>Acidobacteriota</taxon>
        <taxon>Terriglobia</taxon>
        <taxon>Terriglobales</taxon>
        <taxon>Acidobacteriaceae</taxon>
        <taxon>Tunturiibacter</taxon>
    </lineage>
</organism>
<dbReference type="InterPro" id="IPR050515">
    <property type="entry name" value="Beta-lactam/transpept"/>
</dbReference>
<proteinExistence type="inferred from homology"/>
<keyword evidence="6" id="KW-0046">Antibiotic resistance</keyword>
<comment type="similarity">
    <text evidence="2">Belongs to the class-D beta-lactamase family.</text>
</comment>
<evidence type="ECO:0000256" key="1">
    <source>
        <dbReference type="ARBA" id="ARBA00001526"/>
    </source>
</evidence>
<dbReference type="InterPro" id="IPR012338">
    <property type="entry name" value="Beta-lactam/transpept-like"/>
</dbReference>
<evidence type="ECO:0000256" key="3">
    <source>
        <dbReference type="ARBA" id="ARBA00012865"/>
    </source>
</evidence>
<evidence type="ECO:0000259" key="8">
    <source>
        <dbReference type="Pfam" id="PF00905"/>
    </source>
</evidence>
<reference evidence="9 10" key="1">
    <citation type="submission" date="2020-07" db="EMBL/GenBank/DDBJ databases">
        <title>Genomic Encyclopedia of Type Strains, Phase IV (KMG-V): Genome sequencing to study the core and pangenomes of soil and plant-associated prokaryotes.</title>
        <authorList>
            <person name="Whitman W."/>
        </authorList>
    </citation>
    <scope>NUCLEOTIDE SEQUENCE [LARGE SCALE GENOMIC DNA]</scope>
    <source>
        <strain evidence="9 10">M8UP30</strain>
    </source>
</reference>
<dbReference type="Gene3D" id="3.40.710.10">
    <property type="entry name" value="DD-peptidase/beta-lactamase superfamily"/>
    <property type="match status" value="1"/>
</dbReference>
<dbReference type="EC" id="3.5.2.6" evidence="3"/>
<evidence type="ECO:0000313" key="9">
    <source>
        <dbReference type="EMBL" id="NYF51309.1"/>
    </source>
</evidence>
<evidence type="ECO:0000256" key="6">
    <source>
        <dbReference type="ARBA" id="ARBA00023251"/>
    </source>
</evidence>
<evidence type="ECO:0000256" key="4">
    <source>
        <dbReference type="ARBA" id="ARBA00022729"/>
    </source>
</evidence>
<gene>
    <name evidence="9" type="ORF">HDF12_001674</name>
</gene>
<sequence length="411" mass="43495">MKVFGALLFGLVLGAGVGANATTSTTGKARRHSAGTARVATTVKPHSGASRSAARGTTHVVATHGFVGHHRGARPTLAVRRTRYQEHFSASSFADNLTLGDIVDGEDPLVRAAAIEALGNMNGTAIAIDPSTGRILAMVNQKLALSRGAEPCSTIKLTVALAALEEGIVRKDTPVNLGGHYHLTMTEALAHSNNLYFETLGRQLGFERVKHYANEFGLGELAGYHIQGEQLGTYPDEVLPASLGGVGRMCSFGESVSMTPLQLGALVSAIANGGTLYYLQHPETAADMATFEPKVKRVLDIAPLIPEISVGMSGAVQYGTARSLRANFSQFPVMGKTGTCSNNGTRFGWFGSFADTPKGQIVTVFFLEGGRPTFGPKAAELTGEFYRALWDKDYFLQKPTVETSGVMGGSE</sequence>
<keyword evidence="9" id="KW-0131">Cell cycle</keyword>
<dbReference type="GO" id="GO:0005886">
    <property type="term" value="C:plasma membrane"/>
    <property type="evidence" value="ECO:0007669"/>
    <property type="project" value="TreeGrafter"/>
</dbReference>
<dbReference type="EMBL" id="JACCCV010000001">
    <property type="protein sequence ID" value="NYF51309.1"/>
    <property type="molecule type" value="Genomic_DNA"/>
</dbReference>
<dbReference type="SUPFAM" id="SSF56601">
    <property type="entry name" value="beta-lactamase/transpeptidase-like"/>
    <property type="match status" value="1"/>
</dbReference>